<feature type="region of interest" description="Disordered" evidence="1">
    <location>
        <begin position="31"/>
        <end position="65"/>
    </location>
</feature>
<dbReference type="RefSeq" id="XP_017855820.1">
    <property type="nucleotide sequence ID" value="XM_018000331.1"/>
</dbReference>
<protein>
    <submittedName>
        <fullName evidence="5">Uncharacterized protein LOC108608778</fullName>
    </submittedName>
</protein>
<gene>
    <name evidence="5" type="primary">LOC108608778</name>
</gene>
<keyword evidence="2" id="KW-1133">Transmembrane helix</keyword>
<dbReference type="GeneID" id="108608778"/>
<organism evidence="4 5">
    <name type="scientific">Drosophila arizonae</name>
    <name type="common">Fruit fly</name>
    <dbReference type="NCBI Taxonomy" id="7263"/>
    <lineage>
        <taxon>Eukaryota</taxon>
        <taxon>Metazoa</taxon>
        <taxon>Ecdysozoa</taxon>
        <taxon>Arthropoda</taxon>
        <taxon>Hexapoda</taxon>
        <taxon>Insecta</taxon>
        <taxon>Pterygota</taxon>
        <taxon>Neoptera</taxon>
        <taxon>Endopterygota</taxon>
        <taxon>Diptera</taxon>
        <taxon>Brachycera</taxon>
        <taxon>Muscomorpha</taxon>
        <taxon>Ephydroidea</taxon>
        <taxon>Drosophilidae</taxon>
        <taxon>Drosophila</taxon>
    </lineage>
</organism>
<evidence type="ECO:0000256" key="2">
    <source>
        <dbReference type="SAM" id="Phobius"/>
    </source>
</evidence>
<feature type="chain" id="PRO_5047355903" evidence="3">
    <location>
        <begin position="26"/>
        <end position="331"/>
    </location>
</feature>
<evidence type="ECO:0000256" key="3">
    <source>
        <dbReference type="SAM" id="SignalP"/>
    </source>
</evidence>
<dbReference type="PANTHER" id="PTHR21879:SF26">
    <property type="entry name" value="OSIRIS 1"/>
    <property type="match status" value="1"/>
</dbReference>
<evidence type="ECO:0000256" key="1">
    <source>
        <dbReference type="SAM" id="MobiDB-lite"/>
    </source>
</evidence>
<keyword evidence="4" id="KW-1185">Reference proteome</keyword>
<name>A0ABM1NLI4_DROAR</name>
<dbReference type="PANTHER" id="PTHR21879">
    <property type="entry name" value="FI03362P-RELATED-RELATED"/>
    <property type="match status" value="1"/>
</dbReference>
<dbReference type="Pfam" id="PF07898">
    <property type="entry name" value="DUF1676"/>
    <property type="match status" value="1"/>
</dbReference>
<evidence type="ECO:0000313" key="4">
    <source>
        <dbReference type="Proteomes" id="UP000694904"/>
    </source>
</evidence>
<keyword evidence="2" id="KW-0812">Transmembrane</keyword>
<dbReference type="InterPro" id="IPR012464">
    <property type="entry name" value="DUF1676"/>
</dbReference>
<keyword evidence="2" id="KW-0472">Membrane</keyword>
<proteinExistence type="predicted"/>
<feature type="transmembrane region" description="Helical" evidence="2">
    <location>
        <begin position="229"/>
        <end position="251"/>
    </location>
</feature>
<dbReference type="Proteomes" id="UP000694904">
    <property type="component" value="Chromosome 2"/>
</dbReference>
<keyword evidence="3" id="KW-0732">Signal</keyword>
<evidence type="ECO:0000313" key="5">
    <source>
        <dbReference type="RefSeq" id="XP_017855820.1"/>
    </source>
</evidence>
<sequence>MSLSRWSIAAYVALVLLLLLHFGSSQELPAAAAPPAPAQPAPTEAPLYPSPYPAPSPSPEPTAQVNVETARASGGLIGQSDVYIARNQRQCFETRNLMSCIKYKASKLIWKLATNGMGFFPNEHERVLGEQQPRFLRLVQLGEPADDIVVFNDAKSLAGDSELLNIFKFLKRAVETFGRNHGVQLALPKGTAARVMDESDPRGARKKKKWLILLPLIILMKIAHLKMTLVTLLLGVLGMNVLLVGGTGWLIHYLKYKTLCKIHPHLVQSHSHVYDSDPAEYSQFLGSSFSNSYSPSSAHDVNANGYSKDWSRTSNPYHGYNYLDTISKRLQ</sequence>
<reference evidence="5" key="3">
    <citation type="submission" date="2025-08" db="UniProtKB">
        <authorList>
            <consortium name="RefSeq"/>
        </authorList>
    </citation>
    <scope>IDENTIFICATION</scope>
    <source>
        <tissue evidence="5">Whole organism</tissue>
    </source>
</reference>
<reference evidence="4" key="2">
    <citation type="journal article" date="2016" name="G3 (Bethesda)">
        <title>Genome Evolution in Three Species of Cactophilic Drosophila.</title>
        <authorList>
            <person name="Sanchez-Flores A."/>
            <person name="Penazola F."/>
            <person name="Carpinteyro-Ponce J."/>
            <person name="Nazario-Yepiz N."/>
            <person name="Abreu-Goodger C."/>
            <person name="Machado C.A."/>
            <person name="Markow T.A."/>
        </authorList>
    </citation>
    <scope>NUCLEOTIDE SEQUENCE [LARGE SCALE GENOMIC DNA]</scope>
</reference>
<feature type="signal peptide" evidence="3">
    <location>
        <begin position="1"/>
        <end position="25"/>
    </location>
</feature>
<accession>A0ABM1NLI4</accession>
<reference evidence="4" key="1">
    <citation type="journal article" date="1997" name="Nucleic Acids Res.">
        <title>tRNAscan-SE: a program for improved detection of transfer RNA genes in genomic sequence.</title>
        <authorList>
            <person name="Lowe T.M."/>
            <person name="Eddy S.R."/>
        </authorList>
    </citation>
    <scope>NUCLEOTIDE SEQUENCE [LARGE SCALE GENOMIC DNA]</scope>
</reference>
<feature type="compositionally biased region" description="Pro residues" evidence="1">
    <location>
        <begin position="48"/>
        <end position="60"/>
    </location>
</feature>